<keyword evidence="3 7" id="KW-0378">Hydrolase</keyword>
<evidence type="ECO:0000256" key="4">
    <source>
        <dbReference type="ARBA" id="ARBA00022912"/>
    </source>
</evidence>
<evidence type="ECO:0000259" key="6">
    <source>
        <dbReference type="SMART" id="SM00226"/>
    </source>
</evidence>
<dbReference type="Gene3D" id="3.40.50.2300">
    <property type="match status" value="1"/>
</dbReference>
<reference evidence="7 8" key="1">
    <citation type="submission" date="2023-03" db="EMBL/GenBank/DDBJ databases">
        <title>Bacillus Genome Sequencing.</title>
        <authorList>
            <person name="Dunlap C."/>
        </authorList>
    </citation>
    <scope>NUCLEOTIDE SEQUENCE [LARGE SCALE GENOMIC DNA]</scope>
    <source>
        <strain evidence="7 8">NRS-52</strain>
    </source>
</reference>
<evidence type="ECO:0000313" key="7">
    <source>
        <dbReference type="EMBL" id="MED5018102.1"/>
    </source>
</evidence>
<gene>
    <name evidence="7" type="ORF">P9847_12390</name>
</gene>
<dbReference type="CDD" id="cd16343">
    <property type="entry name" value="LMWPTP"/>
    <property type="match status" value="1"/>
</dbReference>
<keyword evidence="4" id="KW-0904">Protein phosphatase</keyword>
<evidence type="ECO:0000256" key="3">
    <source>
        <dbReference type="ARBA" id="ARBA00022801"/>
    </source>
</evidence>
<protein>
    <recommendedName>
        <fullName evidence="2">protein-tyrosine-phosphatase</fullName>
        <ecNumber evidence="2">3.1.3.48</ecNumber>
    </recommendedName>
</protein>
<dbReference type="Pfam" id="PF01451">
    <property type="entry name" value="LMWPc"/>
    <property type="match status" value="1"/>
</dbReference>
<dbReference type="InterPro" id="IPR017867">
    <property type="entry name" value="Tyr_phospatase_low_mol_wt"/>
</dbReference>
<comment type="similarity">
    <text evidence="1">Belongs to the low molecular weight phosphotyrosine protein phosphatase family.</text>
</comment>
<accession>A0ABU6PUR9</accession>
<dbReference type="GO" id="GO:0004725">
    <property type="term" value="F:protein tyrosine phosphatase activity"/>
    <property type="evidence" value="ECO:0007669"/>
    <property type="project" value="UniProtKB-EC"/>
</dbReference>
<evidence type="ECO:0000256" key="5">
    <source>
        <dbReference type="ARBA" id="ARBA00051722"/>
    </source>
</evidence>
<evidence type="ECO:0000313" key="8">
    <source>
        <dbReference type="Proteomes" id="UP001343257"/>
    </source>
</evidence>
<dbReference type="SMART" id="SM00226">
    <property type="entry name" value="LMWPc"/>
    <property type="match status" value="1"/>
</dbReference>
<keyword evidence="8" id="KW-1185">Reference proteome</keyword>
<dbReference type="PANTHER" id="PTHR11717:SF7">
    <property type="entry name" value="LOW MOLECULAR WEIGHT PHOSPHOTYROSINE PROTEIN PHOSPHATASE"/>
    <property type="match status" value="1"/>
</dbReference>
<sequence>MVNVLFVCLGNICRSPMAEAIMRHKVKEAGLENEIQVDSAGTGDWHVGHIPHEGTRELLDRHEISYEGIQARQLASTDFERFDYMVVMDDSNWSNVTKLPGAKENSLIKFMNLLPEHELKEVPDPYYTGNFDQVYELMEAGCDVLLNRIRKELN</sequence>
<dbReference type="InterPro" id="IPR050438">
    <property type="entry name" value="LMW_PTPase"/>
</dbReference>
<dbReference type="EC" id="3.1.3.48" evidence="2"/>
<dbReference type="PANTHER" id="PTHR11717">
    <property type="entry name" value="LOW MOLECULAR WEIGHT PROTEIN TYROSINE PHOSPHATASE"/>
    <property type="match status" value="1"/>
</dbReference>
<evidence type="ECO:0000256" key="1">
    <source>
        <dbReference type="ARBA" id="ARBA00011063"/>
    </source>
</evidence>
<dbReference type="PRINTS" id="PR00719">
    <property type="entry name" value="LMWPTPASE"/>
</dbReference>
<dbReference type="Proteomes" id="UP001343257">
    <property type="component" value="Unassembled WGS sequence"/>
</dbReference>
<feature type="domain" description="Phosphotyrosine protein phosphatase I" evidence="6">
    <location>
        <begin position="2"/>
        <end position="148"/>
    </location>
</feature>
<comment type="catalytic activity">
    <reaction evidence="5">
        <text>O-phospho-L-tyrosyl-[protein] + H2O = L-tyrosyl-[protein] + phosphate</text>
        <dbReference type="Rhea" id="RHEA:10684"/>
        <dbReference type="Rhea" id="RHEA-COMP:10136"/>
        <dbReference type="Rhea" id="RHEA-COMP:20101"/>
        <dbReference type="ChEBI" id="CHEBI:15377"/>
        <dbReference type="ChEBI" id="CHEBI:43474"/>
        <dbReference type="ChEBI" id="CHEBI:46858"/>
        <dbReference type="ChEBI" id="CHEBI:61978"/>
        <dbReference type="EC" id="3.1.3.48"/>
    </reaction>
</comment>
<dbReference type="InterPro" id="IPR023485">
    <property type="entry name" value="Ptyr_pPase"/>
</dbReference>
<organism evidence="7 8">
    <name type="scientific">Paenibacillus chibensis</name>
    <dbReference type="NCBI Taxonomy" id="59846"/>
    <lineage>
        <taxon>Bacteria</taxon>
        <taxon>Bacillati</taxon>
        <taxon>Bacillota</taxon>
        <taxon>Bacilli</taxon>
        <taxon>Bacillales</taxon>
        <taxon>Paenibacillaceae</taxon>
        <taxon>Paenibacillus</taxon>
    </lineage>
</organism>
<proteinExistence type="inferred from homology"/>
<name>A0ABU6PUR9_9BACL</name>
<dbReference type="EMBL" id="JARTLD010000030">
    <property type="protein sequence ID" value="MED5018102.1"/>
    <property type="molecule type" value="Genomic_DNA"/>
</dbReference>
<dbReference type="SUPFAM" id="SSF52788">
    <property type="entry name" value="Phosphotyrosine protein phosphatases I"/>
    <property type="match status" value="1"/>
</dbReference>
<evidence type="ECO:0000256" key="2">
    <source>
        <dbReference type="ARBA" id="ARBA00013064"/>
    </source>
</evidence>
<dbReference type="InterPro" id="IPR036196">
    <property type="entry name" value="Ptyr_pPase_sf"/>
</dbReference>
<dbReference type="RefSeq" id="WP_328278222.1">
    <property type="nucleotide sequence ID" value="NZ_JARTLD010000030.1"/>
</dbReference>
<comment type="caution">
    <text evidence="7">The sequence shown here is derived from an EMBL/GenBank/DDBJ whole genome shotgun (WGS) entry which is preliminary data.</text>
</comment>